<dbReference type="Proteomes" id="UP001202328">
    <property type="component" value="Unassembled WGS sequence"/>
</dbReference>
<dbReference type="PANTHER" id="PTHR33021:SF339">
    <property type="entry name" value="OS07G0570600 PROTEIN"/>
    <property type="match status" value="1"/>
</dbReference>
<dbReference type="SUPFAM" id="SSF49503">
    <property type="entry name" value="Cupredoxins"/>
    <property type="match status" value="1"/>
</dbReference>
<evidence type="ECO:0000259" key="2">
    <source>
        <dbReference type="PROSITE" id="PS51485"/>
    </source>
</evidence>
<dbReference type="InterPro" id="IPR003245">
    <property type="entry name" value="Phytocyanin_dom"/>
</dbReference>
<reference evidence="3" key="1">
    <citation type="submission" date="2022-04" db="EMBL/GenBank/DDBJ databases">
        <title>A functionally conserved STORR gene fusion in Papaver species that diverged 16.8 million years ago.</title>
        <authorList>
            <person name="Catania T."/>
        </authorList>
    </citation>
    <scope>NUCLEOTIDE SEQUENCE</scope>
    <source>
        <strain evidence="3">S-188037</strain>
    </source>
</reference>
<dbReference type="Gene3D" id="2.60.40.420">
    <property type="entry name" value="Cupredoxins - blue copper proteins"/>
    <property type="match status" value="1"/>
</dbReference>
<keyword evidence="1" id="KW-0732">Signal</keyword>
<dbReference type="GO" id="GO:0009055">
    <property type="term" value="F:electron transfer activity"/>
    <property type="evidence" value="ECO:0007669"/>
    <property type="project" value="InterPro"/>
</dbReference>
<dbReference type="EMBL" id="JAJJMB010011222">
    <property type="protein sequence ID" value="KAI3903659.1"/>
    <property type="molecule type" value="Genomic_DNA"/>
</dbReference>
<evidence type="ECO:0000313" key="4">
    <source>
        <dbReference type="Proteomes" id="UP001202328"/>
    </source>
</evidence>
<dbReference type="GO" id="GO:0005886">
    <property type="term" value="C:plasma membrane"/>
    <property type="evidence" value="ECO:0007669"/>
    <property type="project" value="TreeGrafter"/>
</dbReference>
<organism evidence="3 4">
    <name type="scientific">Papaver atlanticum</name>
    <dbReference type="NCBI Taxonomy" id="357466"/>
    <lineage>
        <taxon>Eukaryota</taxon>
        <taxon>Viridiplantae</taxon>
        <taxon>Streptophyta</taxon>
        <taxon>Embryophyta</taxon>
        <taxon>Tracheophyta</taxon>
        <taxon>Spermatophyta</taxon>
        <taxon>Magnoliopsida</taxon>
        <taxon>Ranunculales</taxon>
        <taxon>Papaveraceae</taxon>
        <taxon>Papaveroideae</taxon>
        <taxon>Papaver</taxon>
    </lineage>
</organism>
<evidence type="ECO:0000256" key="1">
    <source>
        <dbReference type="SAM" id="SignalP"/>
    </source>
</evidence>
<feature type="chain" id="PRO_5042186739" description="Phytocyanin domain-containing protein" evidence="1">
    <location>
        <begin position="18"/>
        <end position="191"/>
    </location>
</feature>
<evidence type="ECO:0000313" key="3">
    <source>
        <dbReference type="EMBL" id="KAI3903659.1"/>
    </source>
</evidence>
<feature type="domain" description="Phytocyanin" evidence="2">
    <location>
        <begin position="25"/>
        <end position="130"/>
    </location>
</feature>
<dbReference type="Pfam" id="PF02298">
    <property type="entry name" value="Cu_bind_like"/>
    <property type="match status" value="1"/>
</dbReference>
<dbReference type="PROSITE" id="PS51485">
    <property type="entry name" value="PHYTOCYANIN"/>
    <property type="match status" value="1"/>
</dbReference>
<dbReference type="PANTHER" id="PTHR33021">
    <property type="entry name" value="BLUE COPPER PROTEIN"/>
    <property type="match status" value="1"/>
</dbReference>
<accession>A0AAD4XDD1</accession>
<keyword evidence="4" id="KW-1185">Reference proteome</keyword>
<feature type="signal peptide" evidence="1">
    <location>
        <begin position="1"/>
        <end position="17"/>
    </location>
</feature>
<gene>
    <name evidence="3" type="ORF">MKW98_032313</name>
</gene>
<dbReference type="AlphaFoldDB" id="A0AAD4XDD1"/>
<name>A0AAD4XDD1_9MAGN</name>
<dbReference type="InterPro" id="IPR008972">
    <property type="entry name" value="Cupredoxin"/>
</dbReference>
<dbReference type="InterPro" id="IPR039391">
    <property type="entry name" value="Phytocyanin-like"/>
</dbReference>
<proteinExistence type="predicted"/>
<sequence>MGVNKKFLFFLVLLVNAAPLMVNVFVWNVGDDAGWSGQDAHANYNYTRWTMIPVSLVGDDGLRFVYDPNTTNNVLEVAFTDYRSCEATSPLVTYNTGNDTIPITKLHQYFISGNHVYCNNGLKVDIPAYNSSLVKFWSLSGPTYDPDGYAKIPNFWSRVRFIDRRGSIFDSNYVTYFYIGRKGSVNTLKLS</sequence>
<comment type="caution">
    <text evidence="3">The sequence shown here is derived from an EMBL/GenBank/DDBJ whole genome shotgun (WGS) entry which is preliminary data.</text>
</comment>
<protein>
    <recommendedName>
        <fullName evidence="2">Phytocyanin domain-containing protein</fullName>
    </recommendedName>
</protein>